<proteinExistence type="predicted"/>
<organism evidence="2 3">
    <name type="scientific">Paenibacillus donghaensis</name>
    <dbReference type="NCBI Taxonomy" id="414771"/>
    <lineage>
        <taxon>Bacteria</taxon>
        <taxon>Bacillati</taxon>
        <taxon>Bacillota</taxon>
        <taxon>Bacilli</taxon>
        <taxon>Bacillales</taxon>
        <taxon>Paenibacillaceae</taxon>
        <taxon>Paenibacillus</taxon>
    </lineage>
</organism>
<dbReference type="InterPro" id="IPR029058">
    <property type="entry name" value="AB_hydrolase_fold"/>
</dbReference>
<dbReference type="KEGG" id="pdh:B9T62_11755"/>
<feature type="domain" description="Alpha/beta hydrolase fold-3" evidence="1">
    <location>
        <begin position="2"/>
        <end position="50"/>
    </location>
</feature>
<reference evidence="2 3" key="1">
    <citation type="submission" date="2017-06" db="EMBL/GenBank/DDBJ databases">
        <title>Complete genome sequence of Paenibacillus donghaensis KCTC 13049T isolated from East Sea sediment, South Korea.</title>
        <authorList>
            <person name="Jung B.K."/>
            <person name="Hong S.-J."/>
            <person name="Shin J.-H."/>
        </authorList>
    </citation>
    <scope>NUCLEOTIDE SEQUENCE [LARGE SCALE GENOMIC DNA]</scope>
    <source>
        <strain evidence="2 3">KCTC 13049</strain>
    </source>
</reference>
<dbReference type="AlphaFoldDB" id="A0A2Z2KXB0"/>
<protein>
    <recommendedName>
        <fullName evidence="1">Alpha/beta hydrolase fold-3 domain-containing protein</fullName>
    </recommendedName>
</protein>
<accession>A0A2Z2KXB0</accession>
<dbReference type="EMBL" id="CP021780">
    <property type="protein sequence ID" value="ASA26291.1"/>
    <property type="molecule type" value="Genomic_DNA"/>
</dbReference>
<name>A0A2Z2KXB0_9BACL</name>
<dbReference type="SUPFAM" id="SSF53474">
    <property type="entry name" value="alpha/beta-Hydrolases"/>
    <property type="match status" value="1"/>
</dbReference>
<dbReference type="Gene3D" id="3.40.50.1820">
    <property type="entry name" value="alpha/beta hydrolase"/>
    <property type="match status" value="1"/>
</dbReference>
<dbReference type="Proteomes" id="UP000249890">
    <property type="component" value="Chromosome"/>
</dbReference>
<dbReference type="InterPro" id="IPR013094">
    <property type="entry name" value="AB_hydrolase_3"/>
</dbReference>
<evidence type="ECO:0000313" key="2">
    <source>
        <dbReference type="EMBL" id="ASA26291.1"/>
    </source>
</evidence>
<dbReference type="OrthoDB" id="9815425at2"/>
<keyword evidence="3" id="KW-1185">Reference proteome</keyword>
<dbReference type="GO" id="GO:0016787">
    <property type="term" value="F:hydrolase activity"/>
    <property type="evidence" value="ECO:0007669"/>
    <property type="project" value="InterPro"/>
</dbReference>
<gene>
    <name evidence="2" type="ORF">B9T62_11755</name>
</gene>
<evidence type="ECO:0000313" key="3">
    <source>
        <dbReference type="Proteomes" id="UP000249890"/>
    </source>
</evidence>
<dbReference type="Pfam" id="PF07859">
    <property type="entry name" value="Abhydrolase_3"/>
    <property type="match status" value="1"/>
</dbReference>
<evidence type="ECO:0000259" key="1">
    <source>
        <dbReference type="Pfam" id="PF07859"/>
    </source>
</evidence>
<sequence length="76" mass="8273">MNLEGLPSLLIQVGDAEVLLSDAERLAQQARLAGVEVTLEVWEDMWSAFQLLAAILPEARQAIANIGGFVRRVIGK</sequence>